<sequence length="355" mass="40664">MFQFEASHLADTLASHNGRPVASFMLTHRSHINSMCQFLFGYRYDLDDPGFAPLQEAVSCFKLQTAAAPIEHRAGWLRRTLIEPLWPSSISANRRHKISKLNAVLRESVQANEDTKNSGRAKSYIDLYLEKISNAKEPQKKYFTVDNLVGNMVDVITGAATSGNYYLHWHLLNVASRIDTLQADLQREIDAVVGSDRSPRWEDHTSMPLTMATIWEMFRWKLATPFNIPRLVAKETKMDVYDIRKGAVVFLNLMTAHREKKLWKNPDEFDPSRFLNPDGTAQTTRPEGLLSFSVGRRTCPGENMALVEVFLYLTTLLQQFRILPEDDKQIIITPFGPSPELIDTKLRFVRRSVKY</sequence>
<keyword evidence="2 5" id="KW-0479">Metal-binding</keyword>
<reference evidence="7" key="1">
    <citation type="journal article" date="2016" name="Ticks Tick Borne Dis.">
        <title>De novo assembly and annotation of the salivary gland transcriptome of Rhipicephalus appendiculatus male and female ticks during blood feeding.</title>
        <authorList>
            <person name="de Castro M.H."/>
            <person name="de Klerk D."/>
            <person name="Pienaar R."/>
            <person name="Latif A.A."/>
            <person name="Rees D.J."/>
            <person name="Mans B.J."/>
        </authorList>
    </citation>
    <scope>NUCLEOTIDE SEQUENCE</scope>
    <source>
        <tissue evidence="7">Salivary glands</tissue>
    </source>
</reference>
<dbReference type="PANTHER" id="PTHR24300">
    <property type="entry name" value="CYTOCHROME P450 508A4-RELATED"/>
    <property type="match status" value="1"/>
</dbReference>
<dbReference type="InterPro" id="IPR036396">
    <property type="entry name" value="Cyt_P450_sf"/>
</dbReference>
<evidence type="ECO:0000256" key="4">
    <source>
        <dbReference type="ARBA" id="ARBA00023033"/>
    </source>
</evidence>
<name>A0A131Z5N1_RHIAP</name>
<dbReference type="GO" id="GO:0006805">
    <property type="term" value="P:xenobiotic metabolic process"/>
    <property type="evidence" value="ECO:0007669"/>
    <property type="project" value="TreeGrafter"/>
</dbReference>
<dbReference type="GO" id="GO:0005506">
    <property type="term" value="F:iron ion binding"/>
    <property type="evidence" value="ECO:0007669"/>
    <property type="project" value="InterPro"/>
</dbReference>
<evidence type="ECO:0000256" key="1">
    <source>
        <dbReference type="ARBA" id="ARBA00010617"/>
    </source>
</evidence>
<dbReference type="Pfam" id="PF00067">
    <property type="entry name" value="p450"/>
    <property type="match status" value="1"/>
</dbReference>
<keyword evidence="3 5" id="KW-0408">Iron</keyword>
<dbReference type="InterPro" id="IPR002401">
    <property type="entry name" value="Cyt_P450_E_grp-I"/>
</dbReference>
<evidence type="ECO:0000256" key="5">
    <source>
        <dbReference type="PIRSR" id="PIRSR602401-1"/>
    </source>
</evidence>
<keyword evidence="6" id="KW-0560">Oxidoreductase</keyword>
<evidence type="ECO:0000256" key="3">
    <source>
        <dbReference type="ARBA" id="ARBA00023004"/>
    </source>
</evidence>
<organism evidence="7">
    <name type="scientific">Rhipicephalus appendiculatus</name>
    <name type="common">Brown ear tick</name>
    <dbReference type="NCBI Taxonomy" id="34631"/>
    <lineage>
        <taxon>Eukaryota</taxon>
        <taxon>Metazoa</taxon>
        <taxon>Ecdysozoa</taxon>
        <taxon>Arthropoda</taxon>
        <taxon>Chelicerata</taxon>
        <taxon>Arachnida</taxon>
        <taxon>Acari</taxon>
        <taxon>Parasitiformes</taxon>
        <taxon>Ixodida</taxon>
        <taxon>Ixodoidea</taxon>
        <taxon>Ixodidae</taxon>
        <taxon>Rhipicephalinae</taxon>
        <taxon>Rhipicephalus</taxon>
        <taxon>Rhipicephalus</taxon>
    </lineage>
</organism>
<dbReference type="SUPFAM" id="SSF48264">
    <property type="entry name" value="Cytochrome P450"/>
    <property type="match status" value="1"/>
</dbReference>
<evidence type="ECO:0000256" key="2">
    <source>
        <dbReference type="ARBA" id="ARBA00022723"/>
    </source>
</evidence>
<dbReference type="PANTHER" id="PTHR24300:SF375">
    <property type="entry name" value="CYTOCHROME P450 FAMILY"/>
    <property type="match status" value="1"/>
</dbReference>
<dbReference type="InterPro" id="IPR050182">
    <property type="entry name" value="Cytochrome_P450_fam2"/>
</dbReference>
<dbReference type="PRINTS" id="PR00463">
    <property type="entry name" value="EP450I"/>
</dbReference>
<dbReference type="InterPro" id="IPR017972">
    <property type="entry name" value="Cyt_P450_CS"/>
</dbReference>
<dbReference type="GO" id="GO:0005737">
    <property type="term" value="C:cytoplasm"/>
    <property type="evidence" value="ECO:0007669"/>
    <property type="project" value="TreeGrafter"/>
</dbReference>
<dbReference type="GO" id="GO:0016712">
    <property type="term" value="F:oxidoreductase activity, acting on paired donors, with incorporation or reduction of molecular oxygen, reduced flavin or flavoprotein as one donor, and incorporation of one atom of oxygen"/>
    <property type="evidence" value="ECO:0007669"/>
    <property type="project" value="TreeGrafter"/>
</dbReference>
<accession>A0A131Z5N1</accession>
<dbReference type="GO" id="GO:0006082">
    <property type="term" value="P:organic acid metabolic process"/>
    <property type="evidence" value="ECO:0007669"/>
    <property type="project" value="TreeGrafter"/>
</dbReference>
<dbReference type="InterPro" id="IPR001128">
    <property type="entry name" value="Cyt_P450"/>
</dbReference>
<comment type="cofactor">
    <cofactor evidence="5">
        <name>heme</name>
        <dbReference type="ChEBI" id="CHEBI:30413"/>
    </cofactor>
</comment>
<keyword evidence="4 6" id="KW-0503">Monooxygenase</keyword>
<comment type="similarity">
    <text evidence="1 6">Belongs to the cytochrome P450 family.</text>
</comment>
<dbReference type="AlphaFoldDB" id="A0A131Z5N1"/>
<dbReference type="GO" id="GO:0020037">
    <property type="term" value="F:heme binding"/>
    <property type="evidence" value="ECO:0007669"/>
    <property type="project" value="InterPro"/>
</dbReference>
<keyword evidence="5 6" id="KW-0349">Heme</keyword>
<protein>
    <submittedName>
        <fullName evidence="7">Cytochrome P450</fullName>
    </submittedName>
</protein>
<dbReference type="EMBL" id="GEDV01002475">
    <property type="protein sequence ID" value="JAP86082.1"/>
    <property type="molecule type" value="Transcribed_RNA"/>
</dbReference>
<dbReference type="PROSITE" id="PS00086">
    <property type="entry name" value="CYTOCHROME_P450"/>
    <property type="match status" value="1"/>
</dbReference>
<feature type="binding site" description="axial binding residue" evidence="5">
    <location>
        <position position="299"/>
    </location>
    <ligand>
        <name>heme</name>
        <dbReference type="ChEBI" id="CHEBI:30413"/>
    </ligand>
    <ligandPart>
        <name>Fe</name>
        <dbReference type="ChEBI" id="CHEBI:18248"/>
    </ligandPart>
</feature>
<proteinExistence type="inferred from homology"/>
<dbReference type="Gene3D" id="1.10.630.10">
    <property type="entry name" value="Cytochrome P450"/>
    <property type="match status" value="1"/>
</dbReference>
<evidence type="ECO:0000313" key="7">
    <source>
        <dbReference type="EMBL" id="JAP86082.1"/>
    </source>
</evidence>
<evidence type="ECO:0000256" key="6">
    <source>
        <dbReference type="RuleBase" id="RU000461"/>
    </source>
</evidence>